<feature type="compositionally biased region" description="Basic and acidic residues" evidence="1">
    <location>
        <begin position="75"/>
        <end position="87"/>
    </location>
</feature>
<reference evidence="3 4" key="1">
    <citation type="submission" date="2018-04" db="EMBL/GenBank/DDBJ databases">
        <title>Pararhodobacter oceanense sp. nov., isolated from marine intertidal sediment.</title>
        <authorList>
            <person name="Wang X.-L."/>
            <person name="Du Z.-J."/>
        </authorList>
    </citation>
    <scope>NUCLEOTIDE SEQUENCE [LARGE SCALE GENOMIC DNA]</scope>
    <source>
        <strain evidence="3 4">AM505</strain>
    </source>
</reference>
<feature type="compositionally biased region" description="Polar residues" evidence="1">
    <location>
        <begin position="59"/>
        <end position="69"/>
    </location>
</feature>
<evidence type="ECO:0000256" key="2">
    <source>
        <dbReference type="SAM" id="Phobius"/>
    </source>
</evidence>
<accession>A0A2T8HV58</accession>
<dbReference type="PANTHER" id="PTHR32309">
    <property type="entry name" value="TYROSINE-PROTEIN KINASE"/>
    <property type="match status" value="1"/>
</dbReference>
<feature type="transmembrane region" description="Helical" evidence="2">
    <location>
        <begin position="118"/>
        <end position="141"/>
    </location>
</feature>
<evidence type="ECO:0000313" key="3">
    <source>
        <dbReference type="EMBL" id="PVH29294.1"/>
    </source>
</evidence>
<protein>
    <submittedName>
        <fullName evidence="3">Sugar transporter</fullName>
    </submittedName>
</protein>
<name>A0A2T8HV58_9RHOB</name>
<keyword evidence="2" id="KW-0472">Membrane</keyword>
<proteinExistence type="predicted"/>
<feature type="transmembrane region" description="Helical" evidence="2">
    <location>
        <begin position="452"/>
        <end position="476"/>
    </location>
</feature>
<dbReference type="EMBL" id="QDKM01000003">
    <property type="protein sequence ID" value="PVH29294.1"/>
    <property type="molecule type" value="Genomic_DNA"/>
</dbReference>
<dbReference type="AlphaFoldDB" id="A0A2T8HV58"/>
<feature type="compositionally biased region" description="Pro residues" evidence="1">
    <location>
        <begin position="91"/>
        <end position="109"/>
    </location>
</feature>
<keyword evidence="4" id="KW-1185">Reference proteome</keyword>
<evidence type="ECO:0000256" key="1">
    <source>
        <dbReference type="SAM" id="MobiDB-lite"/>
    </source>
</evidence>
<keyword evidence="2" id="KW-0812">Transmembrane</keyword>
<organism evidence="3 4">
    <name type="scientific">Pararhodobacter oceanensis</name>
    <dbReference type="NCBI Taxonomy" id="2172121"/>
    <lineage>
        <taxon>Bacteria</taxon>
        <taxon>Pseudomonadati</taxon>
        <taxon>Pseudomonadota</taxon>
        <taxon>Alphaproteobacteria</taxon>
        <taxon>Rhodobacterales</taxon>
        <taxon>Paracoccaceae</taxon>
        <taxon>Pararhodobacter</taxon>
    </lineage>
</organism>
<feature type="region of interest" description="Disordered" evidence="1">
    <location>
        <begin position="1"/>
        <end position="110"/>
    </location>
</feature>
<comment type="caution">
    <text evidence="3">The sequence shown here is derived from an EMBL/GenBank/DDBJ whole genome shotgun (WGS) entry which is preliminary data.</text>
</comment>
<dbReference type="PANTHER" id="PTHR32309:SF13">
    <property type="entry name" value="FERRIC ENTEROBACTIN TRANSPORT PROTEIN FEPE"/>
    <property type="match status" value="1"/>
</dbReference>
<sequence>MEISVDDLSRGDAQTSRQEAKRKARAAAQVASVMPSDAAAKPVGQGGEKPGQARRAAKSKNNPSDSTNMVKKPPARGEARGERRLESSGKPPQPVQRPLPEPLQRPAVPPAHLRPRHYGVLTGFFALVLLPLVALGVYLYAYANDQFASTTGFTVRSEETSSATEIAGGLSSIIGGPSSTNGDVLYAYIQSQQIVRRVQEQLDLRAHYAQNWRSDPVFSIWPDATIEDLFWFWGRVVRVSYDKASGLMSVQVRAGTAEYAQQVAQAVVRESEAMINELNRQARNDSMTNAQLDLEASVERLRIAREEVAAFRARTQIVDPAADIQGRMGVINNLQQQLAQSLVDHDLLLQNTTDTDPRVRQALRRIEVIEDRIHSERLNFATQDVTVLDTDYPRLIAQFESLMVNQEFAERTYTAALSALDAARSNAERQSLYLATYIQPTLAERAEYPQRLLLMALAALFMLLIWASLTLVYYSLRDRG</sequence>
<keyword evidence="2" id="KW-1133">Transmembrane helix</keyword>
<dbReference type="InterPro" id="IPR050445">
    <property type="entry name" value="Bact_polysacc_biosynth/exp"/>
</dbReference>
<keyword evidence="3" id="KW-0813">Transport</keyword>
<dbReference type="Proteomes" id="UP000245911">
    <property type="component" value="Unassembled WGS sequence"/>
</dbReference>
<evidence type="ECO:0000313" key="4">
    <source>
        <dbReference type="Proteomes" id="UP000245911"/>
    </source>
</evidence>
<gene>
    <name evidence="3" type="ORF">DDE20_09795</name>
</gene>
<dbReference type="GO" id="GO:0004713">
    <property type="term" value="F:protein tyrosine kinase activity"/>
    <property type="evidence" value="ECO:0007669"/>
    <property type="project" value="TreeGrafter"/>
</dbReference>
<keyword evidence="3" id="KW-0762">Sugar transport</keyword>
<dbReference type="GO" id="GO:0005886">
    <property type="term" value="C:plasma membrane"/>
    <property type="evidence" value="ECO:0007669"/>
    <property type="project" value="TreeGrafter"/>
</dbReference>